<feature type="compositionally biased region" description="Basic and acidic residues" evidence="1">
    <location>
        <begin position="808"/>
        <end position="831"/>
    </location>
</feature>
<comment type="caution">
    <text evidence="2">The sequence shown here is derived from an EMBL/GenBank/DDBJ whole genome shotgun (WGS) entry which is preliminary data.</text>
</comment>
<feature type="compositionally biased region" description="Basic and acidic residues" evidence="1">
    <location>
        <begin position="869"/>
        <end position="879"/>
    </location>
</feature>
<dbReference type="SUPFAM" id="SSF52540">
    <property type="entry name" value="P-loop containing nucleoside triphosphate hydrolases"/>
    <property type="match status" value="1"/>
</dbReference>
<name>A0A3D9V2N1_THECX</name>
<keyword evidence="3" id="KW-1185">Reference proteome</keyword>
<evidence type="ECO:0000313" key="3">
    <source>
        <dbReference type="Proteomes" id="UP000256485"/>
    </source>
</evidence>
<feature type="region of interest" description="Disordered" evidence="1">
    <location>
        <begin position="560"/>
        <end position="628"/>
    </location>
</feature>
<evidence type="ECO:0000313" key="2">
    <source>
        <dbReference type="EMBL" id="REF35646.1"/>
    </source>
</evidence>
<organism evidence="2 3">
    <name type="scientific">Thermasporomyces composti</name>
    <dbReference type="NCBI Taxonomy" id="696763"/>
    <lineage>
        <taxon>Bacteria</taxon>
        <taxon>Bacillati</taxon>
        <taxon>Actinomycetota</taxon>
        <taxon>Actinomycetes</taxon>
        <taxon>Propionibacteriales</taxon>
        <taxon>Nocardioidaceae</taxon>
        <taxon>Thermasporomyces</taxon>
    </lineage>
</organism>
<evidence type="ECO:0000256" key="1">
    <source>
        <dbReference type="SAM" id="MobiDB-lite"/>
    </source>
</evidence>
<feature type="region of interest" description="Disordered" evidence="1">
    <location>
        <begin position="666"/>
        <end position="1001"/>
    </location>
</feature>
<feature type="region of interest" description="Disordered" evidence="1">
    <location>
        <begin position="1306"/>
        <end position="1331"/>
    </location>
</feature>
<feature type="compositionally biased region" description="Basic and acidic residues" evidence="1">
    <location>
        <begin position="494"/>
        <end position="509"/>
    </location>
</feature>
<feature type="compositionally biased region" description="Basic and acidic residues" evidence="1">
    <location>
        <begin position="529"/>
        <end position="547"/>
    </location>
</feature>
<gene>
    <name evidence="2" type="ORF">DFJ64_1029</name>
</gene>
<sequence>MVMSEAGLRGALDLLFGDEPVIDLYSYGPWRVRDGLVEELSARIDALVADERSSQFTVSKHPELRTPVPAVVADAQGIVAFLCGDVAIRAGSRMRIDVDVVRRFRLGPNADSLPAQGWIAPAAPWRPPGGQLFRAAGDDRARREVAWDLTIELLRRLEGLAPLEPRREALLRLHTAARRDPDLVEATLTAPQGSPDWTLLEERWAEAADDEVVALVPELTGPVGYLSWIVDGWMAAHERLNAMVPGGGDADAAFIQLLIQAGVVEPPAELAVGIRGELYASVRDQLPVRARQWKPEPWQRQIRAWLSRALVAGQFQLCRAWLDLAVRLTGVVQGLPGTPVTPRDCRVPVTAFQEDVRRLTRVRRVRHPLTGGAAMPGWVAVEHAFPFGPAPGVVRASQEGPRAAQPRQEANEAGANAGREAHPAEQLSPSEQSRPSTEAGVAAPTAAQAGVKDQTGPAEHAGPAERPGEVGDAGVATPSRSADDEDARPSEAVPTREDTPPETRGHEGEAASARGGVTTEDVAETASDDTAHHDSGHHDTGHHDTGHVDTAHVDVAHEDAGHEQAGQEDAGQEDAGQEDAAHRDDDAHHDAARHDPAPGDPAPGASLHGDSLPGDSPHGDPVHGDTDAGAANVAQVGEPAATSANGARANGTVNGTQHDVRAVEAEASPGASLGSRPRPTGAAEAESRRPGAEGAETAPPVVVEPESGGASGGEPAGTAAGSHSAPDGASPTPPETARVEVALPVEERPVVEGSTLAEGPDIEEPGDVQGPRDPAAPAHTNGVADPDAVVGVTGVTDVPGVYGGESHPPGEPHRRGELHRRGEHSARREHSTNGVPGGSGMPDIGGEPGADVEPATATNGVNGVASTDGRADADGRADGEGVGVAEEAHGESTSRAEPASSELVPPSARADSWGAADPTYGGEDGSNLAGAVSADGWPGAATPPSPRPDVVTDHQAGHRPNGHDTAAGPGEVWSPGPSGTPEGAVRAAPLGPSPGQANGRVERMSPRARAMALIDRIVGQAALVSALREIVMNPDADIRLVVAGPPGTGRSLAVEVAARTLTVRGFDGTAVWLRHEHFANADPTTAVAELRACVEGCLGRRLLAIHGIDQLIARPHNGAVLAAELHRLISVHGSALQIVAFAASDGYRRMVDVSPALAAWWRVVRTHDFDASEYAVVFGRVVEQRGATTTEETARWAGELLATRPPDPRLRNARLATYVADLAVDAARRRTRGAARPMVEIVDLPQFEGPPLAMEQSHPDVGGEPGVAAGAPPGVGMSTETGIPAEVADTGMPVNAGPVNAGPVNAGMVNAMRSPEAGASSDPRDVDERAR</sequence>
<reference evidence="2 3" key="1">
    <citation type="submission" date="2018-08" db="EMBL/GenBank/DDBJ databases">
        <title>Sequencing the genomes of 1000 actinobacteria strains.</title>
        <authorList>
            <person name="Klenk H.-P."/>
        </authorList>
    </citation>
    <scope>NUCLEOTIDE SEQUENCE [LARGE SCALE GENOMIC DNA]</scope>
    <source>
        <strain evidence="2 3">DSM 22891</strain>
    </source>
</reference>
<protein>
    <submittedName>
        <fullName evidence="2">Uncharacterized protein</fullName>
    </submittedName>
</protein>
<accession>A0A3D9V2N1</accession>
<dbReference type="EMBL" id="QTUC01000001">
    <property type="protein sequence ID" value="REF35646.1"/>
    <property type="molecule type" value="Genomic_DNA"/>
</dbReference>
<feature type="compositionally biased region" description="Low complexity" evidence="1">
    <location>
        <begin position="439"/>
        <end position="451"/>
    </location>
</feature>
<feature type="compositionally biased region" description="Basic and acidic residues" evidence="1">
    <location>
        <begin position="579"/>
        <end position="597"/>
    </location>
</feature>
<feature type="compositionally biased region" description="Polar residues" evidence="1">
    <location>
        <begin position="427"/>
        <end position="436"/>
    </location>
</feature>
<feature type="compositionally biased region" description="Basic and acidic residues" evidence="1">
    <location>
        <begin position="1322"/>
        <end position="1331"/>
    </location>
</feature>
<feature type="compositionally biased region" description="Basic and acidic residues" evidence="1">
    <location>
        <begin position="617"/>
        <end position="626"/>
    </location>
</feature>
<dbReference type="InterPro" id="IPR027417">
    <property type="entry name" value="P-loop_NTPase"/>
</dbReference>
<dbReference type="Proteomes" id="UP000256485">
    <property type="component" value="Unassembled WGS sequence"/>
</dbReference>
<feature type="compositionally biased region" description="Polar residues" evidence="1">
    <location>
        <begin position="856"/>
        <end position="865"/>
    </location>
</feature>
<feature type="compositionally biased region" description="Low complexity" evidence="1">
    <location>
        <begin position="782"/>
        <end position="800"/>
    </location>
</feature>
<proteinExistence type="predicted"/>
<feature type="region of interest" description="Disordered" evidence="1">
    <location>
        <begin position="392"/>
        <end position="547"/>
    </location>
</feature>